<comment type="caution">
    <text evidence="2">The sequence shown here is derived from an EMBL/GenBank/DDBJ whole genome shotgun (WGS) entry which is preliminary data.</text>
</comment>
<gene>
    <name evidence="2" type="ORF">A2V97_03115</name>
</gene>
<feature type="transmembrane region" description="Helical" evidence="1">
    <location>
        <begin position="118"/>
        <end position="149"/>
    </location>
</feature>
<evidence type="ECO:0000313" key="2">
    <source>
        <dbReference type="EMBL" id="OGM15743.1"/>
    </source>
</evidence>
<feature type="transmembrane region" description="Helical" evidence="1">
    <location>
        <begin position="65"/>
        <end position="87"/>
    </location>
</feature>
<dbReference type="EMBL" id="MGFX01000001">
    <property type="protein sequence ID" value="OGM15743.1"/>
    <property type="molecule type" value="Genomic_DNA"/>
</dbReference>
<proteinExistence type="predicted"/>
<name>A0A1F7XL73_9BACT</name>
<keyword evidence="1" id="KW-1133">Transmembrane helix</keyword>
<reference evidence="2 3" key="1">
    <citation type="journal article" date="2016" name="Nat. Commun.">
        <title>Thousands of microbial genomes shed light on interconnected biogeochemical processes in an aquifer system.</title>
        <authorList>
            <person name="Anantharaman K."/>
            <person name="Brown C.T."/>
            <person name="Hug L.A."/>
            <person name="Sharon I."/>
            <person name="Castelle C.J."/>
            <person name="Probst A.J."/>
            <person name="Thomas B.C."/>
            <person name="Singh A."/>
            <person name="Wilkins M.J."/>
            <person name="Karaoz U."/>
            <person name="Brodie E.L."/>
            <person name="Williams K.H."/>
            <person name="Hubbard S.S."/>
            <person name="Banfield J.F."/>
        </authorList>
    </citation>
    <scope>NUCLEOTIDE SEQUENCE [LARGE SCALE GENOMIC DNA]</scope>
</reference>
<sequence>MSKEKLPTPWEFVKHSFEIYFKRQNLFYLTKINLFGVLASLALLSPLFLLGFFGGEEPDLGGATIFILILFLVSIVASIVWGVWFQATIIKAVSLVLAGEIKGVKETFRLTWPRVGKYALTTFVVGLALAGGFLLLIIPGILVLVWYAFANYIIVEGKLGVRDALRRSKILVSGYFWQVLGRSMVFILFYILIQVVVSFIPIVGPLALTLFSPYYILLPYLMYEELKRIKTGDVSNAEVSASQGVGV</sequence>
<keyword evidence="1" id="KW-0812">Transmembrane</keyword>
<protein>
    <recommendedName>
        <fullName evidence="4">Glycerophosphoryl diester phosphodiesterase membrane domain-containing protein</fullName>
    </recommendedName>
</protein>
<evidence type="ECO:0000313" key="3">
    <source>
        <dbReference type="Proteomes" id="UP000177382"/>
    </source>
</evidence>
<keyword evidence="1" id="KW-0472">Membrane</keyword>
<organism evidence="2 3">
    <name type="scientific">Candidatus Woesebacteria bacterium RBG_16_42_24</name>
    <dbReference type="NCBI Taxonomy" id="1802485"/>
    <lineage>
        <taxon>Bacteria</taxon>
        <taxon>Candidatus Woeseibacteriota</taxon>
    </lineage>
</organism>
<feature type="transmembrane region" description="Helical" evidence="1">
    <location>
        <begin position="199"/>
        <end position="221"/>
    </location>
</feature>
<evidence type="ECO:0000256" key="1">
    <source>
        <dbReference type="SAM" id="Phobius"/>
    </source>
</evidence>
<feature type="transmembrane region" description="Helical" evidence="1">
    <location>
        <begin position="32"/>
        <end position="53"/>
    </location>
</feature>
<feature type="transmembrane region" description="Helical" evidence="1">
    <location>
        <begin position="170"/>
        <end position="193"/>
    </location>
</feature>
<evidence type="ECO:0008006" key="4">
    <source>
        <dbReference type="Google" id="ProtNLM"/>
    </source>
</evidence>
<accession>A0A1F7XL73</accession>
<dbReference type="STRING" id="1802485.A2V97_03115"/>
<dbReference type="AlphaFoldDB" id="A0A1F7XL73"/>
<dbReference type="Proteomes" id="UP000177382">
    <property type="component" value="Unassembled WGS sequence"/>
</dbReference>